<proteinExistence type="predicted"/>
<reference evidence="2" key="1">
    <citation type="journal article" date="2015" name="Nat. Genet.">
        <title>The genome and transcriptome of the zoonotic hookworm Ancylostoma ceylanicum identify infection-specific gene families.</title>
        <authorList>
            <person name="Schwarz E.M."/>
            <person name="Hu Y."/>
            <person name="Antoshechkin I."/>
            <person name="Miller M.M."/>
            <person name="Sternberg P.W."/>
            <person name="Aroian R.V."/>
        </authorList>
    </citation>
    <scope>NUCLEOTIDE SEQUENCE</scope>
    <source>
        <strain evidence="2">HY135</strain>
    </source>
</reference>
<gene>
    <name evidence="1" type="primary">Acey_s0959.g3216</name>
    <name evidence="1" type="ORF">Y032_0959g3216</name>
</gene>
<organism evidence="1 2">
    <name type="scientific">Ancylostoma ceylanicum</name>
    <dbReference type="NCBI Taxonomy" id="53326"/>
    <lineage>
        <taxon>Eukaryota</taxon>
        <taxon>Metazoa</taxon>
        <taxon>Ecdysozoa</taxon>
        <taxon>Nematoda</taxon>
        <taxon>Chromadorea</taxon>
        <taxon>Rhabditida</taxon>
        <taxon>Rhabditina</taxon>
        <taxon>Rhabditomorpha</taxon>
        <taxon>Strongyloidea</taxon>
        <taxon>Ancylostomatidae</taxon>
        <taxon>Ancylostomatinae</taxon>
        <taxon>Ancylostoma</taxon>
    </lineage>
</organism>
<keyword evidence="2" id="KW-1185">Reference proteome</keyword>
<evidence type="ECO:0000313" key="2">
    <source>
        <dbReference type="Proteomes" id="UP000024635"/>
    </source>
</evidence>
<dbReference type="EMBL" id="JARK01000559">
    <property type="protein sequence ID" value="EYC35915.1"/>
    <property type="molecule type" value="Genomic_DNA"/>
</dbReference>
<comment type="caution">
    <text evidence="1">The sequence shown here is derived from an EMBL/GenBank/DDBJ whole genome shotgun (WGS) entry which is preliminary data.</text>
</comment>
<dbReference type="AlphaFoldDB" id="A0A016W8G8"/>
<name>A0A016W8G8_9BILA</name>
<sequence>MTHQELKEGVALLNVSGHIDDYNGGLMVESWYIEDLQVLVESSVVISEHNQYTHGYVHFPPHLDSWMCPVLFLRRFTKNTVIAKVRFVEKKKIFWSCIARHNSNPNGKGFMCTSEHLETPGVG</sequence>
<dbReference type="Proteomes" id="UP000024635">
    <property type="component" value="Unassembled WGS sequence"/>
</dbReference>
<protein>
    <submittedName>
        <fullName evidence="1">Uncharacterized protein</fullName>
    </submittedName>
</protein>
<evidence type="ECO:0000313" key="1">
    <source>
        <dbReference type="EMBL" id="EYC35915.1"/>
    </source>
</evidence>
<accession>A0A016W8G8</accession>